<dbReference type="SUPFAM" id="SSF52141">
    <property type="entry name" value="Uracil-DNA glycosylase-like"/>
    <property type="match status" value="1"/>
</dbReference>
<dbReference type="SMART" id="SM00987">
    <property type="entry name" value="UreE_C"/>
    <property type="match status" value="1"/>
</dbReference>
<dbReference type="AlphaFoldDB" id="A0A934MEW1"/>
<gene>
    <name evidence="2" type="ORF">JCR33_19970</name>
</gene>
<dbReference type="EMBL" id="JAEKJA010000022">
    <property type="protein sequence ID" value="MBJ3777987.1"/>
    <property type="molecule type" value="Genomic_DNA"/>
</dbReference>
<dbReference type="CDD" id="cd10033">
    <property type="entry name" value="UDG_like"/>
    <property type="match status" value="1"/>
</dbReference>
<name>A0A934MEW1_9HYPH</name>
<keyword evidence="3" id="KW-1185">Reference proteome</keyword>
<comment type="caution">
    <text evidence="2">The sequence shown here is derived from an EMBL/GenBank/DDBJ whole genome shotgun (WGS) entry which is preliminary data.</text>
</comment>
<sequence length="202" mass="22856">MAAIHACRVCREAPEKTPLPHAPQPILQVSGTARIVICSQAPGNIAHQKGVPFYDPSGVRLRDWLGLDEATFYDASRIAIIPMGFCFPGYDRHGGDLPPRPECVTHWHDRLFSILPELRLFLVIGKYSIAYHLPERRRESLWAVVRDWRAIAAATAPRPLIVLPHPSWRNNVWIRRNPFFEAELVPALRRHVARVLGEVGEG</sequence>
<dbReference type="PANTHER" id="PTHR42160">
    <property type="entry name" value="URACIL-DNA GLYCOSYLASE SUPERFAMILY PROTEIN"/>
    <property type="match status" value="1"/>
</dbReference>
<proteinExistence type="predicted"/>
<dbReference type="Proteomes" id="UP000609531">
    <property type="component" value="Unassembled WGS sequence"/>
</dbReference>
<protein>
    <submittedName>
        <fullName evidence="2">Uracil-DNA glycosylase family protein</fullName>
    </submittedName>
</protein>
<dbReference type="Pfam" id="PF03167">
    <property type="entry name" value="UDG"/>
    <property type="match status" value="1"/>
</dbReference>
<reference evidence="2" key="1">
    <citation type="submission" date="2020-12" db="EMBL/GenBank/DDBJ databases">
        <title>Bacterial taxonomy.</title>
        <authorList>
            <person name="Pan X."/>
        </authorList>
    </citation>
    <scope>NUCLEOTIDE SEQUENCE</scope>
    <source>
        <strain evidence="2">B2012</strain>
    </source>
</reference>
<accession>A0A934MEW1</accession>
<dbReference type="SMART" id="SM00986">
    <property type="entry name" value="UDG"/>
    <property type="match status" value="1"/>
</dbReference>
<evidence type="ECO:0000313" key="2">
    <source>
        <dbReference type="EMBL" id="MBJ3777987.1"/>
    </source>
</evidence>
<dbReference type="PANTHER" id="PTHR42160:SF1">
    <property type="entry name" value="URACIL-DNA GLYCOSYLASE SUPERFAMILY PROTEIN"/>
    <property type="match status" value="1"/>
</dbReference>
<evidence type="ECO:0000313" key="3">
    <source>
        <dbReference type="Proteomes" id="UP000609531"/>
    </source>
</evidence>
<organism evidence="2 3">
    <name type="scientific">Acuticoccus mangrovi</name>
    <dbReference type="NCBI Taxonomy" id="2796142"/>
    <lineage>
        <taxon>Bacteria</taxon>
        <taxon>Pseudomonadati</taxon>
        <taxon>Pseudomonadota</taxon>
        <taxon>Alphaproteobacteria</taxon>
        <taxon>Hyphomicrobiales</taxon>
        <taxon>Amorphaceae</taxon>
        <taxon>Acuticoccus</taxon>
    </lineage>
</organism>
<dbReference type="InterPro" id="IPR047124">
    <property type="entry name" value="HI_0220.2"/>
</dbReference>
<dbReference type="InterPro" id="IPR036895">
    <property type="entry name" value="Uracil-DNA_glycosylase-like_sf"/>
</dbReference>
<feature type="domain" description="Uracil-DNA glycosylase-like" evidence="1">
    <location>
        <begin position="26"/>
        <end position="189"/>
    </location>
</feature>
<dbReference type="Gene3D" id="3.40.470.10">
    <property type="entry name" value="Uracil-DNA glycosylase-like domain"/>
    <property type="match status" value="1"/>
</dbReference>
<evidence type="ECO:0000259" key="1">
    <source>
        <dbReference type="SMART" id="SM00986"/>
    </source>
</evidence>
<dbReference type="InterPro" id="IPR005122">
    <property type="entry name" value="Uracil-DNA_glycosylase-like"/>
</dbReference>